<dbReference type="EMBL" id="LN885086">
    <property type="protein sequence ID" value="CUQ65324.1"/>
    <property type="molecule type" value="Genomic_DNA"/>
</dbReference>
<dbReference type="Proteomes" id="UP000066284">
    <property type="component" value="Chromosome 1"/>
</dbReference>
<proteinExistence type="predicted"/>
<evidence type="ECO:0000256" key="1">
    <source>
        <dbReference type="SAM" id="MobiDB-lite"/>
    </source>
</evidence>
<organism evidence="2 3">
    <name type="scientific">Candidatus Nitrospira inopinata</name>
    <dbReference type="NCBI Taxonomy" id="1715989"/>
    <lineage>
        <taxon>Bacteria</taxon>
        <taxon>Pseudomonadati</taxon>
        <taxon>Nitrospirota</taxon>
        <taxon>Nitrospiria</taxon>
        <taxon>Nitrospirales</taxon>
        <taxon>Nitrospiraceae</taxon>
        <taxon>Nitrospira</taxon>
    </lineage>
</organism>
<keyword evidence="3" id="KW-1185">Reference proteome</keyword>
<evidence type="ECO:0000313" key="3">
    <source>
        <dbReference type="Proteomes" id="UP000066284"/>
    </source>
</evidence>
<reference evidence="3" key="1">
    <citation type="submission" date="2015-09" db="EMBL/GenBank/DDBJ databases">
        <authorList>
            <person name="Daims H."/>
        </authorList>
    </citation>
    <scope>NUCLEOTIDE SEQUENCE [LARGE SCALE GENOMIC DNA]</scope>
</reference>
<evidence type="ECO:0000313" key="2">
    <source>
        <dbReference type="EMBL" id="CUQ65324.1"/>
    </source>
</evidence>
<sequence>MVATRKGSTSDRPAQHRSTARTIFITSTGSVEPLRLVTRMVRWGEISSIGPSRGGISPDVEDAITLRTDSPAMKILLAWSSRTRDAVVATDRKEAAPDRNAQKNTDAFGPTGIPADASSRPQKWRGDGREIGTEEKT</sequence>
<feature type="compositionally biased region" description="Basic and acidic residues" evidence="1">
    <location>
        <begin position="124"/>
        <end position="137"/>
    </location>
</feature>
<protein>
    <submittedName>
        <fullName evidence="2">Uncharacterized protein</fullName>
    </submittedName>
</protein>
<dbReference type="STRING" id="1715989.NITINOP_0348"/>
<accession>A0A0S4KLM0</accession>
<dbReference type="AlphaFoldDB" id="A0A0S4KLM0"/>
<name>A0A0S4KLM0_9BACT</name>
<gene>
    <name evidence="2" type="ORF">NITINOP_0348</name>
</gene>
<dbReference type="KEGG" id="nio:NITINOP_0348"/>
<feature type="region of interest" description="Disordered" evidence="1">
    <location>
        <begin position="88"/>
        <end position="137"/>
    </location>
</feature>
<feature type="compositionally biased region" description="Basic and acidic residues" evidence="1">
    <location>
        <begin position="88"/>
        <end position="101"/>
    </location>
</feature>